<evidence type="ECO:0000313" key="2">
    <source>
        <dbReference type="Proteomes" id="UP000318288"/>
    </source>
</evidence>
<keyword evidence="2" id="KW-1185">Reference proteome</keyword>
<evidence type="ECO:0000313" key="1">
    <source>
        <dbReference type="EMBL" id="TWU54969.1"/>
    </source>
</evidence>
<dbReference type="EMBL" id="SJPW01000004">
    <property type="protein sequence ID" value="TWU54969.1"/>
    <property type="molecule type" value="Genomic_DNA"/>
</dbReference>
<gene>
    <name evidence="1" type="ORF">Poly51_37180</name>
</gene>
<dbReference type="Proteomes" id="UP000318288">
    <property type="component" value="Unassembled WGS sequence"/>
</dbReference>
<accession>A0A5C6F549</accession>
<comment type="caution">
    <text evidence="1">The sequence shown here is derived from an EMBL/GenBank/DDBJ whole genome shotgun (WGS) entry which is preliminary data.</text>
</comment>
<organism evidence="1 2">
    <name type="scientific">Rubripirellula tenax</name>
    <dbReference type="NCBI Taxonomy" id="2528015"/>
    <lineage>
        <taxon>Bacteria</taxon>
        <taxon>Pseudomonadati</taxon>
        <taxon>Planctomycetota</taxon>
        <taxon>Planctomycetia</taxon>
        <taxon>Pirellulales</taxon>
        <taxon>Pirellulaceae</taxon>
        <taxon>Rubripirellula</taxon>
    </lineage>
</organism>
<proteinExistence type="predicted"/>
<protein>
    <submittedName>
        <fullName evidence="1">Uncharacterized protein</fullName>
    </submittedName>
</protein>
<name>A0A5C6F549_9BACT</name>
<dbReference type="AlphaFoldDB" id="A0A5C6F549"/>
<reference evidence="1 2" key="1">
    <citation type="submission" date="2019-02" db="EMBL/GenBank/DDBJ databases">
        <title>Deep-cultivation of Planctomycetes and their phenomic and genomic characterization uncovers novel biology.</title>
        <authorList>
            <person name="Wiegand S."/>
            <person name="Jogler M."/>
            <person name="Boedeker C."/>
            <person name="Pinto D."/>
            <person name="Vollmers J."/>
            <person name="Rivas-Marin E."/>
            <person name="Kohn T."/>
            <person name="Peeters S.H."/>
            <person name="Heuer A."/>
            <person name="Rast P."/>
            <person name="Oberbeckmann S."/>
            <person name="Bunk B."/>
            <person name="Jeske O."/>
            <person name="Meyerdierks A."/>
            <person name="Storesund J.E."/>
            <person name="Kallscheuer N."/>
            <person name="Luecker S."/>
            <person name="Lage O.M."/>
            <person name="Pohl T."/>
            <person name="Merkel B.J."/>
            <person name="Hornburger P."/>
            <person name="Mueller R.-W."/>
            <person name="Bruemmer F."/>
            <person name="Labrenz M."/>
            <person name="Spormann A.M."/>
            <person name="Op Den Camp H."/>
            <person name="Overmann J."/>
            <person name="Amann R."/>
            <person name="Jetten M.S.M."/>
            <person name="Mascher T."/>
            <person name="Medema M.H."/>
            <person name="Devos D.P."/>
            <person name="Kaster A.-K."/>
            <person name="Ovreas L."/>
            <person name="Rohde M."/>
            <person name="Galperin M.Y."/>
            <person name="Jogler C."/>
        </authorList>
    </citation>
    <scope>NUCLEOTIDE SEQUENCE [LARGE SCALE GENOMIC DNA]</scope>
    <source>
        <strain evidence="1 2">Poly51</strain>
    </source>
</reference>
<sequence length="74" mass="7914">MLADSLHTIPTLGSHTVSVSYTNLDPVTPKPIGVDLYRGVAICSVWINACSMSTSSISANANFKSLQNSDLWLC</sequence>